<dbReference type="GO" id="GO:0005634">
    <property type="term" value="C:nucleus"/>
    <property type="evidence" value="ECO:0007669"/>
    <property type="project" value="UniProtKB-SubCell"/>
</dbReference>
<dbReference type="SUPFAM" id="SSF57850">
    <property type="entry name" value="RING/U-box"/>
    <property type="match status" value="1"/>
</dbReference>
<keyword evidence="6" id="KW-0862">Zinc</keyword>
<evidence type="ECO:0000256" key="11">
    <source>
        <dbReference type="PROSITE-ProRule" id="PRU00228"/>
    </source>
</evidence>
<keyword evidence="7" id="KW-0067">ATP-binding</keyword>
<keyword evidence="4" id="KW-0547">Nucleotide-binding</keyword>
<dbReference type="Pfam" id="PF00249">
    <property type="entry name" value="Myb_DNA-binding"/>
    <property type="match status" value="1"/>
</dbReference>
<dbReference type="InterPro" id="IPR036388">
    <property type="entry name" value="WH-like_DNA-bd_sf"/>
</dbReference>
<dbReference type="PROSITE" id="PS01357">
    <property type="entry name" value="ZF_ZZ_1"/>
    <property type="match status" value="1"/>
</dbReference>
<dbReference type="PROSITE" id="PS50090">
    <property type="entry name" value="MYB_LIKE"/>
    <property type="match status" value="1"/>
</dbReference>
<keyword evidence="9" id="KW-0804">Transcription</keyword>
<dbReference type="Gene3D" id="3.40.50.300">
    <property type="entry name" value="P-loop containing nucleotide triphosphate hydrolases"/>
    <property type="match status" value="1"/>
</dbReference>
<dbReference type="Proteomes" id="UP000243723">
    <property type="component" value="Unassembled WGS sequence"/>
</dbReference>
<evidence type="ECO:0000313" key="16">
    <source>
        <dbReference type="EMBL" id="PSK60677.1"/>
    </source>
</evidence>
<dbReference type="InterPro" id="IPR055141">
    <property type="entry name" value="TADA2A_B-like_dom"/>
</dbReference>
<feature type="region of interest" description="Disordered" evidence="12">
    <location>
        <begin position="133"/>
        <end position="189"/>
    </location>
</feature>
<evidence type="ECO:0000256" key="8">
    <source>
        <dbReference type="ARBA" id="ARBA00023015"/>
    </source>
</evidence>
<evidence type="ECO:0000256" key="4">
    <source>
        <dbReference type="ARBA" id="ARBA00022741"/>
    </source>
</evidence>
<dbReference type="NCBIfam" id="NF040713">
    <property type="entry name" value="ZapE"/>
    <property type="match status" value="1"/>
</dbReference>
<dbReference type="SUPFAM" id="SSF52540">
    <property type="entry name" value="P-loop containing nucleoside triphosphate hydrolases"/>
    <property type="match status" value="1"/>
</dbReference>
<dbReference type="CDD" id="cd02335">
    <property type="entry name" value="ZZ_ADA2"/>
    <property type="match status" value="1"/>
</dbReference>
<dbReference type="FunFam" id="1.10.10.60:FF:000115">
    <property type="entry name" value="Transcriptional adapter 2"/>
    <property type="match status" value="1"/>
</dbReference>
<dbReference type="SMART" id="SM00717">
    <property type="entry name" value="SANT"/>
    <property type="match status" value="1"/>
</dbReference>
<dbReference type="Pfam" id="PF03969">
    <property type="entry name" value="AFG1_ATPase"/>
    <property type="match status" value="1"/>
</dbReference>
<dbReference type="GO" id="GO:0005524">
    <property type="term" value="F:ATP binding"/>
    <property type="evidence" value="ECO:0007669"/>
    <property type="project" value="UniProtKB-KW"/>
</dbReference>
<dbReference type="EMBL" id="NHZQ01000003">
    <property type="protein sequence ID" value="PSK60677.1"/>
    <property type="molecule type" value="Genomic_DNA"/>
</dbReference>
<dbReference type="AlphaFoldDB" id="A0A2P8AJP7"/>
<dbReference type="GO" id="GO:0006357">
    <property type="term" value="P:regulation of transcription by RNA polymerase II"/>
    <property type="evidence" value="ECO:0007669"/>
    <property type="project" value="UniProtKB-ARBA"/>
</dbReference>
<feature type="domain" description="ZZ-type" evidence="14">
    <location>
        <begin position="16"/>
        <end position="75"/>
    </location>
</feature>
<dbReference type="GO" id="GO:0008270">
    <property type="term" value="F:zinc ion binding"/>
    <property type="evidence" value="ECO:0007669"/>
    <property type="project" value="UniProtKB-KW"/>
</dbReference>
<dbReference type="Pfam" id="PF22941">
    <property type="entry name" value="TADA2A-like_3rd"/>
    <property type="match status" value="1"/>
</dbReference>
<dbReference type="STRING" id="40998.A0A2P8AJP7"/>
<dbReference type="InterPro" id="IPR005654">
    <property type="entry name" value="ATPase_AFG1-like"/>
</dbReference>
<feature type="region of interest" description="Disordered" evidence="12">
    <location>
        <begin position="1027"/>
        <end position="1052"/>
    </location>
</feature>
<keyword evidence="8" id="KW-0805">Transcription regulation</keyword>
<evidence type="ECO:0000256" key="5">
    <source>
        <dbReference type="ARBA" id="ARBA00022771"/>
    </source>
</evidence>
<keyword evidence="3" id="KW-0479">Metal-binding</keyword>
<dbReference type="InterPro" id="IPR017884">
    <property type="entry name" value="SANT_dom"/>
</dbReference>
<evidence type="ECO:0000256" key="7">
    <source>
        <dbReference type="ARBA" id="ARBA00022840"/>
    </source>
</evidence>
<dbReference type="SMART" id="SM00291">
    <property type="entry name" value="ZnF_ZZ"/>
    <property type="match status" value="1"/>
</dbReference>
<dbReference type="SUPFAM" id="SSF46689">
    <property type="entry name" value="Homeodomain-like"/>
    <property type="match status" value="2"/>
</dbReference>
<dbReference type="InterPro" id="IPR027417">
    <property type="entry name" value="P-loop_NTPase"/>
</dbReference>
<organism evidence="16 17">
    <name type="scientific">Elsinoe australis</name>
    <dbReference type="NCBI Taxonomy" id="40998"/>
    <lineage>
        <taxon>Eukaryota</taxon>
        <taxon>Fungi</taxon>
        <taxon>Dikarya</taxon>
        <taxon>Ascomycota</taxon>
        <taxon>Pezizomycotina</taxon>
        <taxon>Dothideomycetes</taxon>
        <taxon>Dothideomycetidae</taxon>
        <taxon>Myriangiales</taxon>
        <taxon>Elsinoaceae</taxon>
        <taxon>Elsinoe</taxon>
    </lineage>
</organism>
<proteinExistence type="inferred from homology"/>
<dbReference type="Gene3D" id="1.10.10.10">
    <property type="entry name" value="Winged helix-like DNA-binding domain superfamily/Winged helix DNA-binding domain"/>
    <property type="match status" value="1"/>
</dbReference>
<feature type="region of interest" description="Disordered" evidence="12">
    <location>
        <begin position="959"/>
        <end position="978"/>
    </location>
</feature>
<feature type="compositionally biased region" description="Basic and acidic residues" evidence="12">
    <location>
        <begin position="145"/>
        <end position="169"/>
    </location>
</feature>
<keyword evidence="5 11" id="KW-0863">Zinc-finger</keyword>
<evidence type="ECO:0000313" key="17">
    <source>
        <dbReference type="Proteomes" id="UP000243723"/>
    </source>
</evidence>
<dbReference type="InterPro" id="IPR001005">
    <property type="entry name" value="SANT/Myb"/>
</dbReference>
<reference evidence="16 17" key="1">
    <citation type="submission" date="2017-05" db="EMBL/GenBank/DDBJ databases">
        <title>Draft genome sequence of Elsinoe australis.</title>
        <authorList>
            <person name="Cheng Q."/>
        </authorList>
    </citation>
    <scope>NUCLEOTIDE SEQUENCE [LARGE SCALE GENOMIC DNA]</scope>
    <source>
        <strain evidence="16 17">NL1</strain>
    </source>
</reference>
<dbReference type="InterPro" id="IPR041983">
    <property type="entry name" value="ADA2-like_ZZ"/>
</dbReference>
<comment type="subcellular location">
    <subcellularLocation>
        <location evidence="1">Nucleus</location>
    </subcellularLocation>
</comment>
<evidence type="ECO:0000256" key="10">
    <source>
        <dbReference type="ARBA" id="ARBA00023242"/>
    </source>
</evidence>
<keyword evidence="17" id="KW-1185">Reference proteome</keyword>
<dbReference type="FunFam" id="1.10.10.10:FF:000087">
    <property type="entry name" value="Transcriptional adapter 2"/>
    <property type="match status" value="1"/>
</dbReference>
<dbReference type="Gene3D" id="1.10.10.60">
    <property type="entry name" value="Homeodomain-like"/>
    <property type="match status" value="1"/>
</dbReference>
<dbReference type="Gene3D" id="3.30.60.90">
    <property type="match status" value="1"/>
</dbReference>
<dbReference type="InterPro" id="IPR009057">
    <property type="entry name" value="Homeodomain-like_sf"/>
</dbReference>
<evidence type="ECO:0000259" key="13">
    <source>
        <dbReference type="PROSITE" id="PS50090"/>
    </source>
</evidence>
<feature type="domain" description="SANT" evidence="15">
    <location>
        <begin position="77"/>
        <end position="130"/>
    </location>
</feature>
<dbReference type="GO" id="GO:0016887">
    <property type="term" value="F:ATP hydrolysis activity"/>
    <property type="evidence" value="ECO:0007669"/>
    <property type="project" value="InterPro"/>
</dbReference>
<sequence>MGLIKKKTAVRTTEGGIKYICDICSADITATVRIRCADDACNDYDLCVPCFGEGKASGKHDPATHAYQVIEQHSIPIFVEDWGADEELLLLEGAETYGLGSWADIADHIGGYRFKDEVRDHYISTFVDSSKFPLPERASPNDTELSDRIPRDEFQARKKRRIEERKEAAKNAPPMDPKQKPTSSVPSCHDVQGYMPGRREFETEHWNEAEEAVQHMQFEPGDGINPKTGEMEPEMELKMTVMDIYNHRLTMRLERKKIIFEHGLLEYRKNTAIDKKRTKDERDLQNKLKPFARMLNHDDFELFCGGVEYEHNLRGAIAQLQEWRRMQITDLKAGERYEHDKATRLARIASSTGADRFALSGRPRPNQQQEPPSAATALLAPDLTIKPPVTVSKAKEGKLTNGVNGVNGHVNGDTKMAQPQEPKFDLVPLEKNRGPEITADNPDYHLLTKNEQEVCKGLKVQPKAYIVMKDAVMREALKTGGLLKKKAVRDICRIDTTKAGRLKLSTLRQNWGWDLQHGFVSSISATSASSRLYDDRASLKQNIKDLHKLSAKTKELSLSAISVDHQYGTGKVRGPLEEYDVRVEAGRLRNDEHQRNLISALQDLHVMLASYDPPEVTEPTIESLKPPKKGLFSSIFGSSTPQVDLSISESLPKGLYMYGDVGSGKTMLMDLFYDTLPPNIKHKTRIHFHNFMQDVHKRLHQVKMAHGSNIDAIPFVAAQIASRGSALCFDEFQCTDVADAMILRRLIQALMHHGVVLVTTSNRHPTDLYKNGVQRDSFIPCINLLLHHLRVLNLDSTTDYRKIPRPPSGVYHHPLDAAAKTHADHWFRFLGDFDHDPPHQAEHHVWGRPVRVPLASGKCARFTFHELLGGATGAADYIELTRSYGAFVVTDVPAMNLRSRDLARRFITFVDAVYESRAKLVLTSEKGLGELFVGRDEIGEKLMEQNRVASQSWDGGSVKNKVGRVKGKGTPDGGVGRVGEDLEENVRKLKESKAFGGGGDEETFAFARALSRLSEMGSQEWVERGLGLEKKGGKQEAEGWARVRSKFREDSM</sequence>
<dbReference type="InterPro" id="IPR043145">
    <property type="entry name" value="Znf_ZZ_sf"/>
</dbReference>
<evidence type="ECO:0000259" key="14">
    <source>
        <dbReference type="PROSITE" id="PS50135"/>
    </source>
</evidence>
<accession>A0A2P8AJP7</accession>
<dbReference type="PROSITE" id="PS50135">
    <property type="entry name" value="ZF_ZZ_2"/>
    <property type="match status" value="1"/>
</dbReference>
<dbReference type="InterPro" id="IPR000433">
    <property type="entry name" value="Znf_ZZ"/>
</dbReference>
<dbReference type="OrthoDB" id="270417at2759"/>
<dbReference type="GO" id="GO:0005739">
    <property type="term" value="C:mitochondrion"/>
    <property type="evidence" value="ECO:0007669"/>
    <property type="project" value="TreeGrafter"/>
</dbReference>
<dbReference type="PROSITE" id="PS51293">
    <property type="entry name" value="SANT"/>
    <property type="match status" value="1"/>
</dbReference>
<protein>
    <submittedName>
        <fullName evidence="16">Transcriptional adapter 2</fullName>
    </submittedName>
</protein>
<evidence type="ECO:0000256" key="6">
    <source>
        <dbReference type="ARBA" id="ARBA00022833"/>
    </source>
</evidence>
<evidence type="ECO:0000256" key="9">
    <source>
        <dbReference type="ARBA" id="ARBA00023163"/>
    </source>
</evidence>
<dbReference type="Pfam" id="PF00569">
    <property type="entry name" value="ZZ"/>
    <property type="match status" value="1"/>
</dbReference>
<name>A0A2P8AJP7_9PEZI</name>
<gene>
    <name evidence="16" type="ORF">B9Z65_827</name>
</gene>
<evidence type="ECO:0000259" key="15">
    <source>
        <dbReference type="PROSITE" id="PS51293"/>
    </source>
</evidence>
<dbReference type="PANTHER" id="PTHR12169">
    <property type="entry name" value="ATPASE N2B"/>
    <property type="match status" value="1"/>
</dbReference>
<evidence type="ECO:0000256" key="2">
    <source>
        <dbReference type="ARBA" id="ARBA00010322"/>
    </source>
</evidence>
<feature type="domain" description="Myb-like" evidence="13">
    <location>
        <begin position="82"/>
        <end position="126"/>
    </location>
</feature>
<dbReference type="FunFam" id="3.30.60.90:FF:000008">
    <property type="entry name" value="Transcriptional adapter 2"/>
    <property type="match status" value="1"/>
</dbReference>
<evidence type="ECO:0000256" key="3">
    <source>
        <dbReference type="ARBA" id="ARBA00022723"/>
    </source>
</evidence>
<comment type="similarity">
    <text evidence="2">Belongs to the AFG1 ATPase family.</text>
</comment>
<keyword evidence="10" id="KW-0539">Nucleus</keyword>
<dbReference type="PANTHER" id="PTHR12169:SF6">
    <property type="entry name" value="AFG1-LIKE ATPASE"/>
    <property type="match status" value="1"/>
</dbReference>
<evidence type="ECO:0000256" key="12">
    <source>
        <dbReference type="SAM" id="MobiDB-lite"/>
    </source>
</evidence>
<dbReference type="GO" id="GO:0006515">
    <property type="term" value="P:protein quality control for misfolded or incompletely synthesized proteins"/>
    <property type="evidence" value="ECO:0007669"/>
    <property type="project" value="TreeGrafter"/>
</dbReference>
<evidence type="ECO:0000256" key="1">
    <source>
        <dbReference type="ARBA" id="ARBA00004123"/>
    </source>
</evidence>
<comment type="caution">
    <text evidence="16">The sequence shown here is derived from an EMBL/GenBank/DDBJ whole genome shotgun (WGS) entry which is preliminary data.</text>
</comment>